<accession>A0ABP9Q4G9</accession>
<dbReference type="InterPro" id="IPR001789">
    <property type="entry name" value="Sig_transdc_resp-reg_receiver"/>
</dbReference>
<evidence type="ECO:0000256" key="3">
    <source>
        <dbReference type="PROSITE-ProRule" id="PRU01091"/>
    </source>
</evidence>
<dbReference type="SUPFAM" id="SSF52172">
    <property type="entry name" value="CheY-like"/>
    <property type="match status" value="1"/>
</dbReference>
<dbReference type="SUPFAM" id="SSF46894">
    <property type="entry name" value="C-terminal effector domain of the bipartite response regulators"/>
    <property type="match status" value="1"/>
</dbReference>
<dbReference type="SMART" id="SM00448">
    <property type="entry name" value="REC"/>
    <property type="match status" value="1"/>
</dbReference>
<dbReference type="RefSeq" id="WP_185065990.1">
    <property type="nucleotide sequence ID" value="NZ_BAABJP010000014.1"/>
</dbReference>
<feature type="domain" description="OmpR/PhoB-type" evidence="5">
    <location>
        <begin position="143"/>
        <end position="240"/>
    </location>
</feature>
<evidence type="ECO:0000259" key="4">
    <source>
        <dbReference type="PROSITE" id="PS50110"/>
    </source>
</evidence>
<sequence>MRTNSVILPDVGRNGHSTGGAVRVLVVAEDADMVELLTSVLRFAGYQVRIASSGANARTATEEWAPALMVQDGFTVARYLHGRRCTVPAIFLTPGDQLHGKLPGLTVGGGSYIAKPFSPDELVAGVRAVLRRSGADTAGPDSDGVLRFADLELREDTYEVSRAGEAIQLTLTEFRLLRYLMNNTERVLTRAQILDHVWPYDHTGDERIVASYVFRLRQKVDRVGLPLIHTLRRVGYILRLPRE</sequence>
<dbReference type="PANTHER" id="PTHR48111">
    <property type="entry name" value="REGULATOR OF RPOS"/>
    <property type="match status" value="1"/>
</dbReference>
<evidence type="ECO:0000313" key="6">
    <source>
        <dbReference type="EMBL" id="GAA5156476.1"/>
    </source>
</evidence>
<dbReference type="Gene3D" id="1.10.10.10">
    <property type="entry name" value="Winged helix-like DNA-binding domain superfamily/Winged helix DNA-binding domain"/>
    <property type="match status" value="1"/>
</dbReference>
<feature type="modified residue" description="4-aspartylphosphate" evidence="2">
    <location>
        <position position="72"/>
    </location>
</feature>
<reference evidence="7" key="1">
    <citation type="journal article" date="2019" name="Int. J. Syst. Evol. Microbiol.">
        <title>The Global Catalogue of Microorganisms (GCM) 10K type strain sequencing project: providing services to taxonomists for standard genome sequencing and annotation.</title>
        <authorList>
            <consortium name="The Broad Institute Genomics Platform"/>
            <consortium name="The Broad Institute Genome Sequencing Center for Infectious Disease"/>
            <person name="Wu L."/>
            <person name="Ma J."/>
        </authorList>
    </citation>
    <scope>NUCLEOTIDE SEQUENCE [LARGE SCALE GENOMIC DNA]</scope>
    <source>
        <strain evidence="7">JCM 18303</strain>
    </source>
</reference>
<dbReference type="PROSITE" id="PS51755">
    <property type="entry name" value="OMPR_PHOB"/>
    <property type="match status" value="1"/>
</dbReference>
<dbReference type="PANTHER" id="PTHR48111:SF28">
    <property type="entry name" value="TRANSCRIPTIONAL REGULATORY PROTEIN TCRX-RELATED"/>
    <property type="match status" value="1"/>
</dbReference>
<organism evidence="6 7">
    <name type="scientific">Pseudonocardia eucalypti</name>
    <dbReference type="NCBI Taxonomy" id="648755"/>
    <lineage>
        <taxon>Bacteria</taxon>
        <taxon>Bacillati</taxon>
        <taxon>Actinomycetota</taxon>
        <taxon>Actinomycetes</taxon>
        <taxon>Pseudonocardiales</taxon>
        <taxon>Pseudonocardiaceae</taxon>
        <taxon>Pseudonocardia</taxon>
    </lineage>
</organism>
<gene>
    <name evidence="6" type="primary">phoP</name>
    <name evidence="6" type="ORF">GCM10023321_32270</name>
</gene>
<keyword evidence="1 3" id="KW-0238">DNA-binding</keyword>
<dbReference type="InterPro" id="IPR016032">
    <property type="entry name" value="Sig_transdc_resp-reg_C-effctor"/>
</dbReference>
<dbReference type="InterPro" id="IPR039420">
    <property type="entry name" value="WalR-like"/>
</dbReference>
<dbReference type="EMBL" id="BAABJP010000014">
    <property type="protein sequence ID" value="GAA5156476.1"/>
    <property type="molecule type" value="Genomic_DNA"/>
</dbReference>
<proteinExistence type="predicted"/>
<keyword evidence="2" id="KW-0597">Phosphoprotein</keyword>
<dbReference type="Pfam" id="PF00072">
    <property type="entry name" value="Response_reg"/>
    <property type="match status" value="1"/>
</dbReference>
<dbReference type="CDD" id="cd00383">
    <property type="entry name" value="trans_reg_C"/>
    <property type="match status" value="1"/>
</dbReference>
<evidence type="ECO:0000259" key="5">
    <source>
        <dbReference type="PROSITE" id="PS51755"/>
    </source>
</evidence>
<evidence type="ECO:0000313" key="7">
    <source>
        <dbReference type="Proteomes" id="UP001428817"/>
    </source>
</evidence>
<dbReference type="PROSITE" id="PS50110">
    <property type="entry name" value="RESPONSE_REGULATORY"/>
    <property type="match status" value="1"/>
</dbReference>
<feature type="domain" description="Response regulatory" evidence="4">
    <location>
        <begin position="23"/>
        <end position="130"/>
    </location>
</feature>
<dbReference type="Pfam" id="PF00486">
    <property type="entry name" value="Trans_reg_C"/>
    <property type="match status" value="1"/>
</dbReference>
<dbReference type="InterPro" id="IPR001867">
    <property type="entry name" value="OmpR/PhoB-type_DNA-bd"/>
</dbReference>
<keyword evidence="7" id="KW-1185">Reference proteome</keyword>
<dbReference type="InterPro" id="IPR036388">
    <property type="entry name" value="WH-like_DNA-bd_sf"/>
</dbReference>
<protein>
    <submittedName>
        <fullName evidence="6">Two-component system response regulator PhoP</fullName>
    </submittedName>
</protein>
<name>A0ABP9Q4G9_9PSEU</name>
<dbReference type="SMART" id="SM00862">
    <property type="entry name" value="Trans_reg_C"/>
    <property type="match status" value="1"/>
</dbReference>
<feature type="DNA-binding region" description="OmpR/PhoB-type" evidence="3">
    <location>
        <begin position="143"/>
        <end position="240"/>
    </location>
</feature>
<dbReference type="Gene3D" id="3.40.50.2300">
    <property type="match status" value="1"/>
</dbReference>
<comment type="caution">
    <text evidence="6">The sequence shown here is derived from an EMBL/GenBank/DDBJ whole genome shotgun (WGS) entry which is preliminary data.</text>
</comment>
<dbReference type="Proteomes" id="UP001428817">
    <property type="component" value="Unassembled WGS sequence"/>
</dbReference>
<evidence type="ECO:0000256" key="1">
    <source>
        <dbReference type="ARBA" id="ARBA00023125"/>
    </source>
</evidence>
<dbReference type="InterPro" id="IPR011006">
    <property type="entry name" value="CheY-like_superfamily"/>
</dbReference>
<evidence type="ECO:0000256" key="2">
    <source>
        <dbReference type="PROSITE-ProRule" id="PRU00169"/>
    </source>
</evidence>